<organism evidence="2 3">
    <name type="scientific">Pseudomonas borbori</name>
    <dbReference type="NCBI Taxonomy" id="289003"/>
    <lineage>
        <taxon>Bacteria</taxon>
        <taxon>Pseudomonadati</taxon>
        <taxon>Pseudomonadota</taxon>
        <taxon>Gammaproteobacteria</taxon>
        <taxon>Pseudomonadales</taxon>
        <taxon>Pseudomonadaceae</taxon>
        <taxon>Pseudomonas</taxon>
    </lineage>
</organism>
<dbReference type="OrthoDB" id="6893307at2"/>
<dbReference type="STRING" id="289003.SAMN05216190_1407"/>
<protein>
    <submittedName>
        <fullName evidence="2">Uncharacterized protein</fullName>
    </submittedName>
</protein>
<keyword evidence="3" id="KW-1185">Reference proteome</keyword>
<dbReference type="AlphaFoldDB" id="A0A1I5WI24"/>
<evidence type="ECO:0000313" key="3">
    <source>
        <dbReference type="Proteomes" id="UP000198784"/>
    </source>
</evidence>
<evidence type="ECO:0000256" key="1">
    <source>
        <dbReference type="SAM" id="Phobius"/>
    </source>
</evidence>
<dbReference type="RefSeq" id="WP_090505305.1">
    <property type="nucleotide sequence ID" value="NZ_FOWX01000040.1"/>
</dbReference>
<name>A0A1I5WI24_9PSED</name>
<reference evidence="3" key="1">
    <citation type="submission" date="2016-10" db="EMBL/GenBank/DDBJ databases">
        <authorList>
            <person name="Varghese N."/>
            <person name="Submissions S."/>
        </authorList>
    </citation>
    <scope>NUCLEOTIDE SEQUENCE [LARGE SCALE GENOMIC DNA]</scope>
    <source>
        <strain evidence="3">DSM 17834</strain>
    </source>
</reference>
<feature type="transmembrane region" description="Helical" evidence="1">
    <location>
        <begin position="53"/>
        <end position="70"/>
    </location>
</feature>
<evidence type="ECO:0000313" key="2">
    <source>
        <dbReference type="EMBL" id="SFQ19299.1"/>
    </source>
</evidence>
<dbReference type="Proteomes" id="UP000198784">
    <property type="component" value="Unassembled WGS sequence"/>
</dbReference>
<gene>
    <name evidence="2" type="ORF">SAMN05216190_1407</name>
</gene>
<keyword evidence="1" id="KW-0812">Transmembrane</keyword>
<keyword evidence="1" id="KW-0472">Membrane</keyword>
<feature type="transmembrane region" description="Helical" evidence="1">
    <location>
        <begin position="12"/>
        <end position="33"/>
    </location>
</feature>
<keyword evidence="1" id="KW-1133">Transmembrane helix</keyword>
<proteinExistence type="predicted"/>
<accession>A0A1I5WI24</accession>
<sequence length="102" mass="11373">MQRSLASTLLSGLGIAALMILTAVITLRVGSALLGSVEAWQQAFESARPYLRLWRALLYSVLFALWLDLLRHYRGRPHTLLRVKRIGIMGLVLVTCAELTPL</sequence>
<dbReference type="EMBL" id="FOWX01000040">
    <property type="protein sequence ID" value="SFQ19299.1"/>
    <property type="molecule type" value="Genomic_DNA"/>
</dbReference>